<evidence type="ECO:0000256" key="4">
    <source>
        <dbReference type="ARBA" id="ARBA00023136"/>
    </source>
</evidence>
<proteinExistence type="predicted"/>
<dbReference type="InterPro" id="IPR007016">
    <property type="entry name" value="O-antigen_ligase-rel_domated"/>
</dbReference>
<keyword evidence="7" id="KW-0732">Signal</keyword>
<gene>
    <name evidence="9" type="ORF">O0235_00345</name>
</gene>
<name>A0ABY7M6E6_9CHLR</name>
<feature type="chain" id="PRO_5046015641" evidence="7">
    <location>
        <begin position="26"/>
        <end position="270"/>
    </location>
</feature>
<reference evidence="9 10" key="1">
    <citation type="journal article" date="2023" name="ISME J.">
        <title>Thermophilic Dehalococcoidia with unusual traits shed light on an unexpected past.</title>
        <authorList>
            <person name="Palmer M."/>
            <person name="Covington J.K."/>
            <person name="Zhou E.M."/>
            <person name="Thomas S.C."/>
            <person name="Habib N."/>
            <person name="Seymour C.O."/>
            <person name="Lai D."/>
            <person name="Johnston J."/>
            <person name="Hashimi A."/>
            <person name="Jiao J.Y."/>
            <person name="Muok A.R."/>
            <person name="Liu L."/>
            <person name="Xian W.D."/>
            <person name="Zhi X.Y."/>
            <person name="Li M.M."/>
            <person name="Silva L.P."/>
            <person name="Bowen B.P."/>
            <person name="Louie K."/>
            <person name="Briegel A."/>
            <person name="Pett-Ridge J."/>
            <person name="Weber P.K."/>
            <person name="Tocheva E.I."/>
            <person name="Woyke T."/>
            <person name="Northen T.R."/>
            <person name="Mayali X."/>
            <person name="Li W.J."/>
            <person name="Hedlund B.P."/>
        </authorList>
    </citation>
    <scope>NUCLEOTIDE SEQUENCE [LARGE SCALE GENOMIC DNA]</scope>
    <source>
        <strain evidence="9 10">YIM 72310</strain>
    </source>
</reference>
<comment type="subcellular location">
    <subcellularLocation>
        <location evidence="1">Membrane</location>
        <topology evidence="1">Multi-pass membrane protein</topology>
    </subcellularLocation>
</comment>
<keyword evidence="10" id="KW-1185">Reference proteome</keyword>
<dbReference type="Proteomes" id="UP001212803">
    <property type="component" value="Chromosome"/>
</dbReference>
<dbReference type="RefSeq" id="WP_270056636.1">
    <property type="nucleotide sequence ID" value="NZ_CP115149.1"/>
</dbReference>
<feature type="compositionally biased region" description="Gly residues" evidence="5">
    <location>
        <begin position="246"/>
        <end position="256"/>
    </location>
</feature>
<feature type="transmembrane region" description="Helical" evidence="6">
    <location>
        <begin position="70"/>
        <end position="86"/>
    </location>
</feature>
<accession>A0ABY7M6E6</accession>
<evidence type="ECO:0000256" key="2">
    <source>
        <dbReference type="ARBA" id="ARBA00022692"/>
    </source>
</evidence>
<dbReference type="Pfam" id="PF04932">
    <property type="entry name" value="Wzy_C"/>
    <property type="match status" value="1"/>
</dbReference>
<evidence type="ECO:0000256" key="6">
    <source>
        <dbReference type="SAM" id="Phobius"/>
    </source>
</evidence>
<sequence>MGRWRVFAAGFAGLAMAFAYTAVQAAGLDPFDWWIDTSDRAIGTIGNANELAAFAVISMGLAAFVPERRFALAAAVTWGAALFIVLEAESRSGLAAVALFFVLLPAARWLAGRPGRPMLRAVPAVAGALVLVTAASLAAGGLEGTAARVSGQATAAEHGGSTRLALWEGTLQVVAARPLTGVGPDGLHLGFPGGARRTWAGRMPSTTSWRRVRTITSSTSRRTPDCPASRCWLRSSAPARGPRCGPSGGGQPGAGRTGQSRGRRWAPTAR</sequence>
<dbReference type="InterPro" id="IPR051533">
    <property type="entry name" value="WaaL-like"/>
</dbReference>
<dbReference type="GO" id="GO:0016874">
    <property type="term" value="F:ligase activity"/>
    <property type="evidence" value="ECO:0007669"/>
    <property type="project" value="UniProtKB-KW"/>
</dbReference>
<keyword evidence="2 6" id="KW-0812">Transmembrane</keyword>
<evidence type="ECO:0000256" key="3">
    <source>
        <dbReference type="ARBA" id="ARBA00022989"/>
    </source>
</evidence>
<feature type="signal peptide" evidence="7">
    <location>
        <begin position="1"/>
        <end position="25"/>
    </location>
</feature>
<feature type="transmembrane region" description="Helical" evidence="6">
    <location>
        <begin position="41"/>
        <end position="63"/>
    </location>
</feature>
<dbReference type="PANTHER" id="PTHR37422:SF13">
    <property type="entry name" value="LIPOPOLYSACCHARIDE BIOSYNTHESIS PROTEIN PA4999-RELATED"/>
    <property type="match status" value="1"/>
</dbReference>
<evidence type="ECO:0000256" key="5">
    <source>
        <dbReference type="SAM" id="MobiDB-lite"/>
    </source>
</evidence>
<evidence type="ECO:0000256" key="7">
    <source>
        <dbReference type="SAM" id="SignalP"/>
    </source>
</evidence>
<keyword evidence="4 6" id="KW-0472">Membrane</keyword>
<keyword evidence="9" id="KW-0436">Ligase</keyword>
<feature type="domain" description="O-antigen ligase-related" evidence="8">
    <location>
        <begin position="81"/>
        <end position="183"/>
    </location>
</feature>
<dbReference type="PANTHER" id="PTHR37422">
    <property type="entry name" value="TEICHURONIC ACID BIOSYNTHESIS PROTEIN TUAE"/>
    <property type="match status" value="1"/>
</dbReference>
<feature type="transmembrane region" description="Helical" evidence="6">
    <location>
        <begin position="92"/>
        <end position="110"/>
    </location>
</feature>
<evidence type="ECO:0000256" key="1">
    <source>
        <dbReference type="ARBA" id="ARBA00004141"/>
    </source>
</evidence>
<evidence type="ECO:0000259" key="8">
    <source>
        <dbReference type="Pfam" id="PF04932"/>
    </source>
</evidence>
<evidence type="ECO:0000313" key="9">
    <source>
        <dbReference type="EMBL" id="WBL36111.1"/>
    </source>
</evidence>
<dbReference type="EMBL" id="CP115149">
    <property type="protein sequence ID" value="WBL36111.1"/>
    <property type="molecule type" value="Genomic_DNA"/>
</dbReference>
<protein>
    <submittedName>
        <fullName evidence="9">O-antigen ligase family protein</fullName>
    </submittedName>
</protein>
<feature type="transmembrane region" description="Helical" evidence="6">
    <location>
        <begin position="122"/>
        <end position="142"/>
    </location>
</feature>
<organism evidence="9 10">
    <name type="scientific">Tepidiforma flava</name>
    <dbReference type="NCBI Taxonomy" id="3004094"/>
    <lineage>
        <taxon>Bacteria</taxon>
        <taxon>Bacillati</taxon>
        <taxon>Chloroflexota</taxon>
        <taxon>Tepidiformia</taxon>
        <taxon>Tepidiformales</taxon>
        <taxon>Tepidiformaceae</taxon>
        <taxon>Tepidiforma</taxon>
    </lineage>
</organism>
<feature type="region of interest" description="Disordered" evidence="5">
    <location>
        <begin position="215"/>
        <end position="270"/>
    </location>
</feature>
<evidence type="ECO:0000313" key="10">
    <source>
        <dbReference type="Proteomes" id="UP001212803"/>
    </source>
</evidence>
<keyword evidence="3 6" id="KW-1133">Transmembrane helix</keyword>